<name>A0A9K3Q3R6_9STRA</name>
<evidence type="ECO:0000256" key="1">
    <source>
        <dbReference type="SAM" id="MobiDB-lite"/>
    </source>
</evidence>
<protein>
    <submittedName>
        <fullName evidence="3">Uncharacterized protein</fullName>
    </submittedName>
</protein>
<feature type="compositionally biased region" description="Polar residues" evidence="1">
    <location>
        <begin position="337"/>
        <end position="347"/>
    </location>
</feature>
<reference evidence="3" key="2">
    <citation type="submission" date="2021-04" db="EMBL/GenBank/DDBJ databases">
        <authorList>
            <person name="Podell S."/>
        </authorList>
    </citation>
    <scope>NUCLEOTIDE SEQUENCE</scope>
    <source>
        <strain evidence="3">Hildebrandi</strain>
    </source>
</reference>
<proteinExistence type="predicted"/>
<evidence type="ECO:0000313" key="3">
    <source>
        <dbReference type="EMBL" id="KAG7370003.1"/>
    </source>
</evidence>
<dbReference type="Proteomes" id="UP000693970">
    <property type="component" value="Unassembled WGS sequence"/>
</dbReference>
<evidence type="ECO:0000313" key="4">
    <source>
        <dbReference type="Proteomes" id="UP000693970"/>
    </source>
</evidence>
<feature type="transmembrane region" description="Helical" evidence="2">
    <location>
        <begin position="236"/>
        <end position="256"/>
    </location>
</feature>
<keyword evidence="2" id="KW-0472">Membrane</keyword>
<keyword evidence="4" id="KW-1185">Reference proteome</keyword>
<keyword evidence="2" id="KW-0812">Transmembrane</keyword>
<dbReference type="OrthoDB" id="202465at2759"/>
<accession>A0A9K3Q3R6</accession>
<comment type="caution">
    <text evidence="3">The sequence shown here is derived from an EMBL/GenBank/DDBJ whole genome shotgun (WGS) entry which is preliminary data.</text>
</comment>
<organism evidence="3 4">
    <name type="scientific">Nitzschia inconspicua</name>
    <dbReference type="NCBI Taxonomy" id="303405"/>
    <lineage>
        <taxon>Eukaryota</taxon>
        <taxon>Sar</taxon>
        <taxon>Stramenopiles</taxon>
        <taxon>Ochrophyta</taxon>
        <taxon>Bacillariophyta</taxon>
        <taxon>Bacillariophyceae</taxon>
        <taxon>Bacillariophycidae</taxon>
        <taxon>Bacillariales</taxon>
        <taxon>Bacillariaceae</taxon>
        <taxon>Nitzschia</taxon>
    </lineage>
</organism>
<keyword evidence="2" id="KW-1133">Transmembrane helix</keyword>
<evidence type="ECO:0000256" key="2">
    <source>
        <dbReference type="SAM" id="Phobius"/>
    </source>
</evidence>
<dbReference type="EMBL" id="JAGRRH010000005">
    <property type="protein sequence ID" value="KAG7370003.1"/>
    <property type="molecule type" value="Genomic_DNA"/>
</dbReference>
<feature type="region of interest" description="Disordered" evidence="1">
    <location>
        <begin position="330"/>
        <end position="386"/>
    </location>
</feature>
<dbReference type="AlphaFoldDB" id="A0A9K3Q3R6"/>
<reference evidence="3" key="1">
    <citation type="journal article" date="2021" name="Sci. Rep.">
        <title>Diploid genomic architecture of Nitzschia inconspicua, an elite biomass production diatom.</title>
        <authorList>
            <person name="Oliver A."/>
            <person name="Podell S."/>
            <person name="Pinowska A."/>
            <person name="Traller J.C."/>
            <person name="Smith S.R."/>
            <person name="McClure R."/>
            <person name="Beliaev A."/>
            <person name="Bohutskyi P."/>
            <person name="Hill E.A."/>
            <person name="Rabines A."/>
            <person name="Zheng H."/>
            <person name="Allen L.Z."/>
            <person name="Kuo A."/>
            <person name="Grigoriev I.V."/>
            <person name="Allen A.E."/>
            <person name="Hazlebeck D."/>
            <person name="Allen E.E."/>
        </authorList>
    </citation>
    <scope>NUCLEOTIDE SEQUENCE</scope>
    <source>
        <strain evidence="3">Hildebrandi</strain>
    </source>
</reference>
<gene>
    <name evidence="3" type="ORF">IV203_027749</name>
</gene>
<sequence>MRLQRKRLRLPYQRSYVCSMKKMKNSPNPRLPLGTLSVVLALFSLSYTWALSDASKSSARAASAISSVASNSGKTRTDTRTCREHCWNDCYCSEGLIPALQLRGGESYSPPPDDPYALPVPTIYNQQPQQSNNNYEDGFANYYDSPQSGQPMDPEHVFHEPVQDRLDRWRNEQMQKYQNLSPEQELSPVDDKGRAKLVQHVSKAARAFIFTFFVFRDVHLIDLADHHITKTLSKRLVRLSLMVLFVGNLAGVVATFTSPSHSSKKRMKMILNGNKLVEMVLLFWSFFRLTINPTVHVPREVFVASILHSLIFLLQAQSFTRLTWDENVAPPMGPPTKQRSSSSNLYQEISPPSWEDPEPTAMYACSTNPSQTVGGYYDQGKSGNGF</sequence>